<dbReference type="GO" id="GO:0019478">
    <property type="term" value="P:D-amino acid catabolic process"/>
    <property type="evidence" value="ECO:0007669"/>
    <property type="project" value="UniProtKB-UniRule"/>
</dbReference>
<dbReference type="RefSeq" id="WP_022789755.1">
    <property type="nucleotide sequence ID" value="NZ_JACJKL010000002.1"/>
</dbReference>
<dbReference type="GO" id="GO:0000049">
    <property type="term" value="F:tRNA binding"/>
    <property type="evidence" value="ECO:0007669"/>
    <property type="project" value="UniProtKB-UniRule"/>
</dbReference>
<evidence type="ECO:0000313" key="3">
    <source>
        <dbReference type="EMBL" id="SUO05071.1"/>
    </source>
</evidence>
<organism evidence="3 4">
    <name type="scientific">Faecalicoccus pleomorphus</name>
    <dbReference type="NCBI Taxonomy" id="1323"/>
    <lineage>
        <taxon>Bacteria</taxon>
        <taxon>Bacillati</taxon>
        <taxon>Bacillota</taxon>
        <taxon>Erysipelotrichia</taxon>
        <taxon>Erysipelotrichales</taxon>
        <taxon>Erysipelotrichaceae</taxon>
        <taxon>Faecalicoccus</taxon>
    </lineage>
</organism>
<dbReference type="Proteomes" id="UP000255523">
    <property type="component" value="Unassembled WGS sequence"/>
</dbReference>
<dbReference type="GO" id="GO:0106026">
    <property type="term" value="F:Gly-tRNA(Ala) deacylase activity"/>
    <property type="evidence" value="ECO:0007669"/>
    <property type="project" value="UniProtKB-UniRule"/>
</dbReference>
<keyword evidence="2 3" id="KW-0378">Hydrolase</keyword>
<evidence type="ECO:0000256" key="1">
    <source>
        <dbReference type="ARBA" id="ARBA00009673"/>
    </source>
</evidence>
<evidence type="ECO:0000256" key="2">
    <source>
        <dbReference type="HAMAP-Rule" id="MF_00518"/>
    </source>
</evidence>
<dbReference type="Gene3D" id="3.50.80.10">
    <property type="entry name" value="D-tyrosyl-tRNA(Tyr) deacylase"/>
    <property type="match status" value="1"/>
</dbReference>
<dbReference type="HAMAP" id="MF_00518">
    <property type="entry name" value="Deacylase_Dtd"/>
    <property type="match status" value="1"/>
</dbReference>
<dbReference type="PANTHER" id="PTHR10472">
    <property type="entry name" value="D-TYROSYL-TRNA TYR DEACYLASE"/>
    <property type="match status" value="1"/>
</dbReference>
<keyword evidence="2" id="KW-0820">tRNA-binding</keyword>
<dbReference type="SUPFAM" id="SSF69500">
    <property type="entry name" value="DTD-like"/>
    <property type="match status" value="1"/>
</dbReference>
<sequence length="148" mass="16456">MRAVIQRAKYAKCTIDQEISGQIHQGFCILVGFTHTDTKAIVDKVVKKICGLRIFSDEQGKMNRSIQDIQGSILSISQFTLYASCKKGNRPGFTDAAKPDLAIPLYDYFNEELRNNGLYVETGVFGADMQIELCNDGPVTIVLDSEEL</sequence>
<feature type="short sequence motif" description="Gly-cisPro motif, important for rejection of L-amino acids" evidence="2">
    <location>
        <begin position="137"/>
        <end position="138"/>
    </location>
</feature>
<dbReference type="EMBL" id="UHFX01000003">
    <property type="protein sequence ID" value="SUO05071.1"/>
    <property type="molecule type" value="Genomic_DNA"/>
</dbReference>
<keyword evidence="4" id="KW-1185">Reference proteome</keyword>
<comment type="domain">
    <text evidence="2">A Gly-cisPro motif from one monomer fits into the active site of the other monomer to allow specific chiral rejection of L-amino acids.</text>
</comment>
<keyword evidence="2" id="KW-0963">Cytoplasm</keyword>
<comment type="subcellular location">
    <subcellularLocation>
        <location evidence="2">Cytoplasm</location>
    </subcellularLocation>
</comment>
<accession>A0A380LP62</accession>
<dbReference type="FunFam" id="3.50.80.10:FF:000001">
    <property type="entry name" value="D-aminoacyl-tRNA deacylase"/>
    <property type="match status" value="1"/>
</dbReference>
<dbReference type="InterPro" id="IPR003732">
    <property type="entry name" value="Daa-tRNA_deacyls_DTD"/>
</dbReference>
<dbReference type="EC" id="3.1.1.-" evidence="2"/>
<dbReference type="Pfam" id="PF02580">
    <property type="entry name" value="Tyr_Deacylase"/>
    <property type="match status" value="1"/>
</dbReference>
<dbReference type="GeneID" id="77462937"/>
<dbReference type="GO" id="GO:0043908">
    <property type="term" value="F:Ser(Gly)-tRNA(Ala) hydrolase activity"/>
    <property type="evidence" value="ECO:0007669"/>
    <property type="project" value="UniProtKB-UniRule"/>
</dbReference>
<reference evidence="3 4" key="1">
    <citation type="submission" date="2018-06" db="EMBL/GenBank/DDBJ databases">
        <authorList>
            <consortium name="Pathogen Informatics"/>
            <person name="Doyle S."/>
        </authorList>
    </citation>
    <scope>NUCLEOTIDE SEQUENCE [LARGE SCALE GENOMIC DNA]</scope>
    <source>
        <strain evidence="3 4">NCTC11087</strain>
    </source>
</reference>
<dbReference type="EC" id="3.1.1.96" evidence="2"/>
<protein>
    <recommendedName>
        <fullName evidence="2">D-aminoacyl-tRNA deacylase</fullName>
        <shortName evidence="2">DTD</shortName>
        <ecNumber evidence="2">3.1.1.96</ecNumber>
    </recommendedName>
    <alternativeName>
        <fullName evidence="2">Gly-tRNA(Ala) deacylase</fullName>
        <ecNumber evidence="2">3.1.1.-</ecNumber>
    </alternativeName>
</protein>
<name>A0A380LP62_9FIRM</name>
<evidence type="ECO:0000313" key="4">
    <source>
        <dbReference type="Proteomes" id="UP000255523"/>
    </source>
</evidence>
<dbReference type="CDD" id="cd00563">
    <property type="entry name" value="Dtyr_deacylase"/>
    <property type="match status" value="1"/>
</dbReference>
<dbReference type="AlphaFoldDB" id="A0A380LP62"/>
<dbReference type="InterPro" id="IPR023509">
    <property type="entry name" value="DTD-like_sf"/>
</dbReference>
<comment type="similarity">
    <text evidence="1 2">Belongs to the DTD family.</text>
</comment>
<dbReference type="NCBIfam" id="TIGR00256">
    <property type="entry name" value="D-aminoacyl-tRNA deacylase"/>
    <property type="match status" value="1"/>
</dbReference>
<comment type="catalytic activity">
    <reaction evidence="2">
        <text>glycyl-tRNA(Ala) + H2O = tRNA(Ala) + glycine + H(+)</text>
        <dbReference type="Rhea" id="RHEA:53744"/>
        <dbReference type="Rhea" id="RHEA-COMP:9657"/>
        <dbReference type="Rhea" id="RHEA-COMP:13640"/>
        <dbReference type="ChEBI" id="CHEBI:15377"/>
        <dbReference type="ChEBI" id="CHEBI:15378"/>
        <dbReference type="ChEBI" id="CHEBI:57305"/>
        <dbReference type="ChEBI" id="CHEBI:78442"/>
        <dbReference type="ChEBI" id="CHEBI:78522"/>
    </reaction>
</comment>
<dbReference type="PANTHER" id="PTHR10472:SF5">
    <property type="entry name" value="D-AMINOACYL-TRNA DEACYLASE 1"/>
    <property type="match status" value="1"/>
</dbReference>
<dbReference type="GO" id="GO:0005737">
    <property type="term" value="C:cytoplasm"/>
    <property type="evidence" value="ECO:0007669"/>
    <property type="project" value="UniProtKB-SubCell"/>
</dbReference>
<keyword evidence="2" id="KW-0694">RNA-binding</keyword>
<comment type="catalytic activity">
    <reaction evidence="2">
        <text>a D-aminoacyl-tRNA + H2O = a tRNA + a D-alpha-amino acid + H(+)</text>
        <dbReference type="Rhea" id="RHEA:13953"/>
        <dbReference type="Rhea" id="RHEA-COMP:10123"/>
        <dbReference type="Rhea" id="RHEA-COMP:10124"/>
        <dbReference type="ChEBI" id="CHEBI:15377"/>
        <dbReference type="ChEBI" id="CHEBI:15378"/>
        <dbReference type="ChEBI" id="CHEBI:59871"/>
        <dbReference type="ChEBI" id="CHEBI:78442"/>
        <dbReference type="ChEBI" id="CHEBI:79333"/>
        <dbReference type="EC" id="3.1.1.96"/>
    </reaction>
</comment>
<proteinExistence type="inferred from homology"/>
<dbReference type="GO" id="GO:0051500">
    <property type="term" value="F:D-tyrosyl-tRNA(Tyr) deacylase activity"/>
    <property type="evidence" value="ECO:0007669"/>
    <property type="project" value="TreeGrafter"/>
</dbReference>
<gene>
    <name evidence="2 3" type="primary">dtd</name>
    <name evidence="3" type="ORF">NCTC11087_02006</name>
</gene>
<dbReference type="OrthoDB" id="9801395at2"/>
<comment type="subunit">
    <text evidence="2">Homodimer.</text>
</comment>
<comment type="function">
    <text evidence="2">An aminoacyl-tRNA editing enzyme that deacylates mischarged D-aminoacyl-tRNAs. Also deacylates mischarged glycyl-tRNA(Ala), protecting cells against glycine mischarging by AlaRS. Acts via tRNA-based rather than protein-based catalysis; rejects L-amino acids rather than detecting D-amino acids in the active site. By recycling D-aminoacyl-tRNA to D-amino acids and free tRNA molecules, this enzyme counteracts the toxicity associated with the formation of D-aminoacyl-tRNA entities in vivo and helps enforce protein L-homochirality.</text>
</comment>